<dbReference type="PANTHER" id="PTHR33933">
    <property type="entry name" value="NUCLEOTIDYLTRANSFERASE"/>
    <property type="match status" value="1"/>
</dbReference>
<proteinExistence type="predicted"/>
<dbReference type="CDD" id="cd05403">
    <property type="entry name" value="NT_KNTase_like"/>
    <property type="match status" value="1"/>
</dbReference>
<organism evidence="2 3">
    <name type="scientific">Methanocella conradii (strain DSM 24694 / JCM 17849 / CGMCC 1.5162 / HZ254)</name>
    <dbReference type="NCBI Taxonomy" id="1041930"/>
    <lineage>
        <taxon>Archaea</taxon>
        <taxon>Methanobacteriati</taxon>
        <taxon>Methanobacteriota</taxon>
        <taxon>Stenosarchaea group</taxon>
        <taxon>Methanomicrobia</taxon>
        <taxon>Methanocellales</taxon>
        <taxon>Methanocellaceae</taxon>
        <taxon>Methanocella</taxon>
    </lineage>
</organism>
<dbReference type="STRING" id="1041930.Mtc_0400"/>
<protein>
    <submittedName>
        <fullName evidence="2">Nucleotidyltransferase</fullName>
    </submittedName>
</protein>
<evidence type="ECO:0000259" key="1">
    <source>
        <dbReference type="Pfam" id="PF01909"/>
    </source>
</evidence>
<reference evidence="2 3" key="1">
    <citation type="journal article" date="2012" name="J. Bacteriol.">
        <title>Complete genome sequence of a thermophilic methanogen, Methanocella conradii HZ254, isolated from Chinese rice field soil.</title>
        <authorList>
            <person name="Lu Z."/>
            <person name="Lu Y."/>
        </authorList>
    </citation>
    <scope>NUCLEOTIDE SEQUENCE [LARGE SCALE GENOMIC DNA]</scope>
    <source>
        <strain evidence="3">DSM 24694 / JCM 17849 / CGMCC 1.5162 / HZ254</strain>
    </source>
</reference>
<keyword evidence="3" id="KW-1185">Reference proteome</keyword>
<dbReference type="KEGG" id="mez:Mtc_0400"/>
<dbReference type="RefSeq" id="WP_014405007.1">
    <property type="nucleotide sequence ID" value="NC_017034.1"/>
</dbReference>
<dbReference type="PANTHER" id="PTHR33933:SF1">
    <property type="entry name" value="PROTEIN ADENYLYLTRANSFERASE MNTA-RELATED"/>
    <property type="match status" value="1"/>
</dbReference>
<dbReference type="InterPro" id="IPR043519">
    <property type="entry name" value="NT_sf"/>
</dbReference>
<dbReference type="eggNOG" id="arCOG01208">
    <property type="taxonomic scope" value="Archaea"/>
</dbReference>
<evidence type="ECO:0000313" key="2">
    <source>
        <dbReference type="EMBL" id="AFC99168.1"/>
    </source>
</evidence>
<dbReference type="GO" id="GO:0016779">
    <property type="term" value="F:nucleotidyltransferase activity"/>
    <property type="evidence" value="ECO:0007669"/>
    <property type="project" value="InterPro"/>
</dbReference>
<gene>
    <name evidence="2" type="ordered locus">Mtc_0400</name>
</gene>
<sequence>MLESFNKYVDLKVLGFFLSSPRVSINVNELARKLKVSPTSVNNAVKLYHKKGYLLKEEKGLAHYYQLDVTNPVIISLKKAYGLDLILSSSPREAFMKADENIISLALYGSYASGEYDEDSDVDFLVVTPSKMETLMDAVRELENRLGKEVNVAVFKPGEWRAMAKKDDAFYKNVIKRHVLLYGAGLK</sequence>
<dbReference type="SUPFAM" id="SSF46785">
    <property type="entry name" value="Winged helix' DNA-binding domain"/>
    <property type="match status" value="1"/>
</dbReference>
<dbReference type="InterPro" id="IPR036390">
    <property type="entry name" value="WH_DNA-bd_sf"/>
</dbReference>
<feature type="domain" description="Polymerase nucleotidyl transferase" evidence="1">
    <location>
        <begin position="96"/>
        <end position="171"/>
    </location>
</feature>
<dbReference type="SUPFAM" id="SSF81301">
    <property type="entry name" value="Nucleotidyltransferase"/>
    <property type="match status" value="1"/>
</dbReference>
<dbReference type="AlphaFoldDB" id="H8I429"/>
<dbReference type="EMBL" id="CP003243">
    <property type="protein sequence ID" value="AFC99168.1"/>
    <property type="molecule type" value="Genomic_DNA"/>
</dbReference>
<dbReference type="Gene3D" id="3.30.460.10">
    <property type="entry name" value="Beta Polymerase, domain 2"/>
    <property type="match status" value="1"/>
</dbReference>
<evidence type="ECO:0000313" key="3">
    <source>
        <dbReference type="Proteomes" id="UP000005233"/>
    </source>
</evidence>
<dbReference type="InterPro" id="IPR052548">
    <property type="entry name" value="Type_VII_TA_antitoxin"/>
</dbReference>
<name>H8I429_METCZ</name>
<dbReference type="Pfam" id="PF01909">
    <property type="entry name" value="NTP_transf_2"/>
    <property type="match status" value="1"/>
</dbReference>
<dbReference type="Proteomes" id="UP000005233">
    <property type="component" value="Chromosome"/>
</dbReference>
<dbReference type="GeneID" id="11970283"/>
<dbReference type="InterPro" id="IPR002934">
    <property type="entry name" value="Polymerase_NTP_transf_dom"/>
</dbReference>
<dbReference type="HOGENOM" id="CLU_124261_0_0_2"/>
<accession>H8I429</accession>
<dbReference type="OrthoDB" id="9287at2157"/>